<feature type="compositionally biased region" description="Basic and acidic residues" evidence="1">
    <location>
        <begin position="64"/>
        <end position="78"/>
    </location>
</feature>
<organism evidence="2 3">
    <name type="scientific">Gossypium tomentosum</name>
    <name type="common">Hawaiian cotton</name>
    <name type="synonym">Gossypium sandvicense</name>
    <dbReference type="NCBI Taxonomy" id="34277"/>
    <lineage>
        <taxon>Eukaryota</taxon>
        <taxon>Viridiplantae</taxon>
        <taxon>Streptophyta</taxon>
        <taxon>Embryophyta</taxon>
        <taxon>Tracheophyta</taxon>
        <taxon>Spermatophyta</taxon>
        <taxon>Magnoliopsida</taxon>
        <taxon>eudicotyledons</taxon>
        <taxon>Gunneridae</taxon>
        <taxon>Pentapetalae</taxon>
        <taxon>rosids</taxon>
        <taxon>malvids</taxon>
        <taxon>Malvales</taxon>
        <taxon>Malvaceae</taxon>
        <taxon>Malvoideae</taxon>
        <taxon>Gossypium</taxon>
    </lineage>
</organism>
<feature type="compositionally biased region" description="Basic and acidic residues" evidence="1">
    <location>
        <begin position="7"/>
        <end position="31"/>
    </location>
</feature>
<name>A0A5D2PVB0_GOSTO</name>
<accession>A0A5D2PVB0</accession>
<evidence type="ECO:0000313" key="2">
    <source>
        <dbReference type="EMBL" id="TYI20019.1"/>
    </source>
</evidence>
<feature type="region of interest" description="Disordered" evidence="1">
    <location>
        <begin position="1"/>
        <end position="91"/>
    </location>
</feature>
<keyword evidence="3" id="KW-1185">Reference proteome</keyword>
<dbReference type="EMBL" id="CM017616">
    <property type="protein sequence ID" value="TYI20019.1"/>
    <property type="molecule type" value="Genomic_DNA"/>
</dbReference>
<gene>
    <name evidence="2" type="ORF">ES332_A07G204900v1</name>
</gene>
<reference evidence="2 3" key="1">
    <citation type="submission" date="2019-07" db="EMBL/GenBank/DDBJ databases">
        <title>WGS assembly of Gossypium tomentosum.</title>
        <authorList>
            <person name="Chen Z.J."/>
            <person name="Sreedasyam A."/>
            <person name="Ando A."/>
            <person name="Song Q."/>
            <person name="De L."/>
            <person name="Hulse-Kemp A."/>
            <person name="Ding M."/>
            <person name="Ye W."/>
            <person name="Kirkbride R."/>
            <person name="Jenkins J."/>
            <person name="Plott C."/>
            <person name="Lovell J."/>
            <person name="Lin Y.-M."/>
            <person name="Vaughn R."/>
            <person name="Liu B."/>
            <person name="Li W."/>
            <person name="Simpson S."/>
            <person name="Scheffler B."/>
            <person name="Saski C."/>
            <person name="Grover C."/>
            <person name="Hu G."/>
            <person name="Conover J."/>
            <person name="Carlson J."/>
            <person name="Shu S."/>
            <person name="Boston L."/>
            <person name="Williams M."/>
            <person name="Peterson D."/>
            <person name="Mcgee K."/>
            <person name="Jones D."/>
            <person name="Wendel J."/>
            <person name="Stelly D."/>
            <person name="Grimwood J."/>
            <person name="Schmutz J."/>
        </authorList>
    </citation>
    <scope>NUCLEOTIDE SEQUENCE [LARGE SCALE GENOMIC DNA]</scope>
    <source>
        <strain evidence="2">7179.01</strain>
    </source>
</reference>
<evidence type="ECO:0000313" key="3">
    <source>
        <dbReference type="Proteomes" id="UP000322667"/>
    </source>
</evidence>
<evidence type="ECO:0000256" key="1">
    <source>
        <dbReference type="SAM" id="MobiDB-lite"/>
    </source>
</evidence>
<protein>
    <submittedName>
        <fullName evidence="2">Uncharacterized protein</fullName>
    </submittedName>
</protein>
<dbReference type="Proteomes" id="UP000322667">
    <property type="component" value="Chromosome A07"/>
</dbReference>
<sequence length="124" mass="14356">MMANSGDKVDERERHGEEGRAERNEEKERGKSKGRRMRERGEGGMGGLGRWGTMGEGGGKKRARESESEKRGYWLDRGRGRRRGGRGGDRVEVRQRWSKSEVNVGKAVVWKRREGRKRQNKMKR</sequence>
<feature type="compositionally biased region" description="Gly residues" evidence="1">
    <location>
        <begin position="43"/>
        <end position="57"/>
    </location>
</feature>
<dbReference type="AlphaFoldDB" id="A0A5D2PVB0"/>
<proteinExistence type="predicted"/>